<accession>A0A6S6UBB0</accession>
<dbReference type="Pfam" id="PF26303">
    <property type="entry name" value="UPF0323"/>
    <property type="match status" value="1"/>
</dbReference>
<organism evidence="3">
    <name type="scientific">uncultured Sulfurovum sp</name>
    <dbReference type="NCBI Taxonomy" id="269237"/>
    <lineage>
        <taxon>Bacteria</taxon>
        <taxon>Pseudomonadati</taxon>
        <taxon>Campylobacterota</taxon>
        <taxon>Epsilonproteobacteria</taxon>
        <taxon>Campylobacterales</taxon>
        <taxon>Sulfurovaceae</taxon>
        <taxon>Sulfurovum</taxon>
        <taxon>environmental samples</taxon>
    </lineage>
</organism>
<dbReference type="EMBL" id="CACVAU010000072">
    <property type="protein sequence ID" value="CAA6824029.1"/>
    <property type="molecule type" value="Genomic_DNA"/>
</dbReference>
<feature type="compositionally biased region" description="Polar residues" evidence="1">
    <location>
        <begin position="163"/>
        <end position="176"/>
    </location>
</feature>
<feature type="region of interest" description="Disordered" evidence="1">
    <location>
        <begin position="151"/>
        <end position="225"/>
    </location>
</feature>
<evidence type="ECO:0000259" key="2">
    <source>
        <dbReference type="Pfam" id="PF26303"/>
    </source>
</evidence>
<feature type="region of interest" description="Disordered" evidence="1">
    <location>
        <begin position="101"/>
        <end position="128"/>
    </location>
</feature>
<proteinExistence type="predicted"/>
<name>A0A6S6UBB0_9BACT</name>
<feature type="compositionally biased region" description="Low complexity" evidence="1">
    <location>
        <begin position="187"/>
        <end position="225"/>
    </location>
</feature>
<gene>
    <name evidence="3" type="ORF">HELGO_WM6179</name>
</gene>
<evidence type="ECO:0000313" key="3">
    <source>
        <dbReference type="EMBL" id="CAA6824029.1"/>
    </source>
</evidence>
<feature type="region of interest" description="Disordered" evidence="1">
    <location>
        <begin position="30"/>
        <end position="54"/>
    </location>
</feature>
<dbReference type="PROSITE" id="PS51257">
    <property type="entry name" value="PROKAR_LIPOPROTEIN"/>
    <property type="match status" value="1"/>
</dbReference>
<dbReference type="AlphaFoldDB" id="A0A6S6UBB0"/>
<feature type="compositionally biased region" description="Basic and acidic residues" evidence="1">
    <location>
        <begin position="31"/>
        <end position="51"/>
    </location>
</feature>
<protein>
    <recommendedName>
        <fullName evidence="2">UPF0323 domain-containing protein</fullName>
    </recommendedName>
</protein>
<feature type="domain" description="UPF0323" evidence="2">
    <location>
        <begin position="54"/>
        <end position="178"/>
    </location>
</feature>
<dbReference type="NCBIfam" id="NF003146">
    <property type="entry name" value="PRK04081.1"/>
    <property type="match status" value="1"/>
</dbReference>
<reference evidence="3" key="1">
    <citation type="submission" date="2020-01" db="EMBL/GenBank/DDBJ databases">
        <authorList>
            <person name="Meier V. D."/>
            <person name="Meier V D."/>
        </authorList>
    </citation>
    <scope>NUCLEOTIDE SEQUENCE</scope>
    <source>
        <strain evidence="3">HLG_WM_MAG_05</strain>
    </source>
</reference>
<evidence type="ECO:0000256" key="1">
    <source>
        <dbReference type="SAM" id="MobiDB-lite"/>
    </source>
</evidence>
<dbReference type="InterPro" id="IPR059092">
    <property type="entry name" value="UPF0323_dom"/>
</dbReference>
<sequence length="225" mass="23395">MNKQIKKVSNYAIAGGMSAFVIATLAGCGDAPKEEEKPKDPTLAESVEKEGASITIEEGADKSYKIVDEFPSSKTRVILRDENGTERILSDEELEKLIKDEEAKIEAGTSDLTKSPEEVASGGGMGLAGTLLAGAAAGMLGAALMNKLQNNQNYNQNRRSSYKSPQAYSRSNSSFGNRKPGGMSRPSGATASKSTSSSTKQSGFGKSSTPASSSSSSSRSSGFGG</sequence>